<dbReference type="HOGENOM" id="CLU_357935_0_0_1"/>
<proteinExistence type="predicted"/>
<dbReference type="Proteomes" id="UP000007431">
    <property type="component" value="Unassembled WGS sequence"/>
</dbReference>
<evidence type="ECO:0000256" key="1">
    <source>
        <dbReference type="SAM" id="MobiDB-lite"/>
    </source>
</evidence>
<feature type="compositionally biased region" description="Basic and acidic residues" evidence="1">
    <location>
        <begin position="292"/>
        <end position="312"/>
    </location>
</feature>
<reference evidence="2 3" key="1">
    <citation type="journal article" date="2010" name="Nat. Biotechnol.">
        <title>Genome sequence of the model mushroom Schizophyllum commune.</title>
        <authorList>
            <person name="Ohm R.A."/>
            <person name="de Jong J.F."/>
            <person name="Lugones L.G."/>
            <person name="Aerts A."/>
            <person name="Kothe E."/>
            <person name="Stajich J.E."/>
            <person name="de Vries R.P."/>
            <person name="Record E."/>
            <person name="Levasseur A."/>
            <person name="Baker S.E."/>
            <person name="Bartholomew K.A."/>
            <person name="Coutinho P.M."/>
            <person name="Erdmann S."/>
            <person name="Fowler T.J."/>
            <person name="Gathman A.C."/>
            <person name="Lombard V."/>
            <person name="Henrissat B."/>
            <person name="Knabe N."/>
            <person name="Kuees U."/>
            <person name="Lilly W.W."/>
            <person name="Lindquist E."/>
            <person name="Lucas S."/>
            <person name="Magnuson J.K."/>
            <person name="Piumi F."/>
            <person name="Raudaskoski M."/>
            <person name="Salamov A."/>
            <person name="Schmutz J."/>
            <person name="Schwarze F.W.M.R."/>
            <person name="vanKuyk P.A."/>
            <person name="Horton J.S."/>
            <person name="Grigoriev I.V."/>
            <person name="Woesten H.A.B."/>
        </authorList>
    </citation>
    <scope>NUCLEOTIDE SEQUENCE [LARGE SCALE GENOMIC DNA]</scope>
    <source>
        <strain evidence="3">H4-8 / FGSC 9210</strain>
    </source>
</reference>
<feature type="compositionally biased region" description="Acidic residues" evidence="1">
    <location>
        <begin position="225"/>
        <end position="242"/>
    </location>
</feature>
<feature type="compositionally biased region" description="Low complexity" evidence="1">
    <location>
        <begin position="191"/>
        <end position="206"/>
    </location>
</feature>
<organism evidence="3">
    <name type="scientific">Schizophyllum commune (strain H4-8 / FGSC 9210)</name>
    <name type="common">Split gill fungus</name>
    <dbReference type="NCBI Taxonomy" id="578458"/>
    <lineage>
        <taxon>Eukaryota</taxon>
        <taxon>Fungi</taxon>
        <taxon>Dikarya</taxon>
        <taxon>Basidiomycota</taxon>
        <taxon>Agaricomycotina</taxon>
        <taxon>Agaricomycetes</taxon>
        <taxon>Agaricomycetidae</taxon>
        <taxon>Agaricales</taxon>
        <taxon>Schizophyllaceae</taxon>
        <taxon>Schizophyllum</taxon>
    </lineage>
</organism>
<dbReference type="InParanoid" id="D8PKG4"/>
<dbReference type="EMBL" id="GL377302">
    <property type="protein sequence ID" value="EFJ01941.1"/>
    <property type="molecule type" value="Genomic_DNA"/>
</dbReference>
<feature type="compositionally biased region" description="Basic and acidic residues" evidence="1">
    <location>
        <begin position="345"/>
        <end position="378"/>
    </location>
</feature>
<dbReference type="GeneID" id="9588552"/>
<protein>
    <submittedName>
        <fullName evidence="2">Uncharacterized protein</fullName>
    </submittedName>
</protein>
<feature type="region of interest" description="Disordered" evidence="1">
    <location>
        <begin position="152"/>
        <end position="206"/>
    </location>
</feature>
<dbReference type="KEGG" id="scm:SCHCO_02667198"/>
<evidence type="ECO:0000313" key="3">
    <source>
        <dbReference type="Proteomes" id="UP000007431"/>
    </source>
</evidence>
<dbReference type="OrthoDB" id="3051543at2759"/>
<keyword evidence="3" id="KW-1185">Reference proteome</keyword>
<feature type="non-terminal residue" evidence="2">
    <location>
        <position position="783"/>
    </location>
</feature>
<name>D8PKG4_SCHCM</name>
<evidence type="ECO:0000313" key="2">
    <source>
        <dbReference type="EMBL" id="EFJ01941.1"/>
    </source>
</evidence>
<dbReference type="VEuPathDB" id="FungiDB:SCHCODRAFT_02667198"/>
<sequence length="783" mass="85728">MTPPVSPEGDLTVCPPQNDAFPDNVAAVLHTRHAAAAPQVAAAMKRARERDNKTSEPKLQVRSKFSRKARAEIRCMSAHGLTALAIAEIKGGHAETIKRIVRNANLVKKDVLSQDHELLDEEFVRQYPPREAQEAPDRSLLLIKLPNLRKRAREPSDDLASNSAGPIDSSQTAAGASQTAMSPLATPRPYSMSEASSTPASSSAYSVKRVRLDAPAAPIVHDDAHEEDSDELEYLEYPDESGPDATQDGIHDVTLGAGRNDMAGTGFDATQGSGRGAVQDIEAQVRELTVTEPEHGDAAQEREEANGRERGPPNEQGRGQPSEGDILLPDGEDRGQPPEGEASEPTDKEHREQSMDHERRELANGHRLEHKDEPERKSSPCAHSPIYVSSDDSDIEVDDGGPAVLAALPHVPPQFGQPHQSTFLHAFLTNLDVDLSALEPIFPTADFGSASHVIPFRNLPETELHYGLQRTLPGLSVFERIMLVRGLKRIGWNGLLQKSLIRDRLDKVHAIWTTDVAGYLSSLALDLSPYLAAFQNAGLGFLGPLLSLAGWADDDLRLLFDEALPELRPVHRFVLQRTLQKLSTDLQASADALHTVLTSLSEDTKSITRSSAPIDIRFFANLDHDLSERAQNLAAQGIRTVGDLSALRSWTHKELHKMLKTVAPVELTVVERFVLVRGIKGSDTENAAQRRRMRAYLAAHPDLWLQSTARLLSRPELSLSAYLNMFKKAGLGSFGALMAISHWVDDDLDALLKAVPGMAVHPFRAALLVQKMKSESEKLIDEP</sequence>
<feature type="region of interest" description="Disordered" evidence="1">
    <location>
        <begin position="218"/>
        <end position="396"/>
    </location>
</feature>
<feature type="compositionally biased region" description="Low complexity" evidence="1">
    <location>
        <begin position="169"/>
        <end position="182"/>
    </location>
</feature>
<accession>D8PKG4</accession>
<gene>
    <name evidence="2" type="ORF">SCHCODRAFT_103147</name>
</gene>
<dbReference type="RefSeq" id="XP_003036843.1">
    <property type="nucleotide sequence ID" value="XM_003036797.1"/>
</dbReference>
<dbReference type="AlphaFoldDB" id="D8PKG4"/>